<dbReference type="SUPFAM" id="SSF51445">
    <property type="entry name" value="(Trans)glycosidases"/>
    <property type="match status" value="1"/>
</dbReference>
<feature type="domain" description="Beta-hexosaminidase bacterial type N-terminal" evidence="8">
    <location>
        <begin position="36"/>
        <end position="169"/>
    </location>
</feature>
<gene>
    <name evidence="9" type="ORF">OQ497_07135</name>
</gene>
<evidence type="ECO:0000256" key="3">
    <source>
        <dbReference type="ARBA" id="ARBA00023295"/>
    </source>
</evidence>
<evidence type="ECO:0000256" key="4">
    <source>
        <dbReference type="ARBA" id="ARBA00033000"/>
    </source>
</evidence>
<dbReference type="Proteomes" id="UP001301152">
    <property type="component" value="Unassembled WGS sequence"/>
</dbReference>
<dbReference type="InterPro" id="IPR025705">
    <property type="entry name" value="Beta_hexosaminidase_sua/sub"/>
</dbReference>
<evidence type="ECO:0000259" key="7">
    <source>
        <dbReference type="Pfam" id="PF00728"/>
    </source>
</evidence>
<evidence type="ECO:0000313" key="9">
    <source>
        <dbReference type="EMBL" id="MCX2563727.1"/>
    </source>
</evidence>
<evidence type="ECO:0000256" key="2">
    <source>
        <dbReference type="ARBA" id="ARBA00022801"/>
    </source>
</evidence>
<keyword evidence="2" id="KW-0378">Hydrolase</keyword>
<keyword evidence="10" id="KW-1185">Reference proteome</keyword>
<dbReference type="Pfam" id="PF02838">
    <property type="entry name" value="Glyco_hydro_20b"/>
    <property type="match status" value="1"/>
</dbReference>
<dbReference type="PRINTS" id="PR00738">
    <property type="entry name" value="GLHYDRLASE20"/>
</dbReference>
<dbReference type="InterPro" id="IPR017853">
    <property type="entry name" value="GH"/>
</dbReference>
<dbReference type="InterPro" id="IPR015882">
    <property type="entry name" value="HEX_bac_N"/>
</dbReference>
<comment type="caution">
    <text evidence="9">The sequence shown here is derived from an EMBL/GenBank/DDBJ whole genome shotgun (WGS) entry which is preliminary data.</text>
</comment>
<protein>
    <recommendedName>
        <fullName evidence="4">N-acetyl-beta-glucosaminidase</fullName>
    </recommendedName>
</protein>
<evidence type="ECO:0000313" key="10">
    <source>
        <dbReference type="Proteomes" id="UP001301152"/>
    </source>
</evidence>
<feature type="compositionally biased region" description="Polar residues" evidence="5">
    <location>
        <begin position="454"/>
        <end position="467"/>
    </location>
</feature>
<keyword evidence="3" id="KW-0326">Glycosidase</keyword>
<dbReference type="Pfam" id="PF00728">
    <property type="entry name" value="Glyco_hydro_20"/>
    <property type="match status" value="1"/>
</dbReference>
<dbReference type="Gene3D" id="3.20.20.80">
    <property type="entry name" value="Glycosidases"/>
    <property type="match status" value="1"/>
</dbReference>
<dbReference type="EMBL" id="JAPIUZ010000003">
    <property type="protein sequence ID" value="MCX2563727.1"/>
    <property type="molecule type" value="Genomic_DNA"/>
</dbReference>
<dbReference type="RefSeq" id="WP_173559657.1">
    <property type="nucleotide sequence ID" value="NZ_JAPIUZ010000003.1"/>
</dbReference>
<dbReference type="Gene3D" id="3.30.379.10">
    <property type="entry name" value="Chitobiase/beta-hexosaminidase domain 2-like"/>
    <property type="match status" value="1"/>
</dbReference>
<feature type="signal peptide" evidence="6">
    <location>
        <begin position="1"/>
        <end position="28"/>
    </location>
</feature>
<dbReference type="PANTHER" id="PTHR22600:SF21">
    <property type="entry name" value="BETA-HEXOSAMINIDASE A"/>
    <property type="match status" value="1"/>
</dbReference>
<feature type="chain" id="PRO_5046979876" description="N-acetyl-beta-glucosaminidase" evidence="6">
    <location>
        <begin position="29"/>
        <end position="727"/>
    </location>
</feature>
<proteinExistence type="inferred from homology"/>
<organism evidence="9 10">
    <name type="scientific">Acetobacter thailandicus</name>
    <dbReference type="NCBI Taxonomy" id="1502842"/>
    <lineage>
        <taxon>Bacteria</taxon>
        <taxon>Pseudomonadati</taxon>
        <taxon>Pseudomonadota</taxon>
        <taxon>Alphaproteobacteria</taxon>
        <taxon>Acetobacterales</taxon>
        <taxon>Acetobacteraceae</taxon>
        <taxon>Acetobacter</taxon>
    </lineage>
</organism>
<feature type="region of interest" description="Disordered" evidence="5">
    <location>
        <begin position="428"/>
        <end position="467"/>
    </location>
</feature>
<evidence type="ECO:0000256" key="5">
    <source>
        <dbReference type="SAM" id="MobiDB-lite"/>
    </source>
</evidence>
<evidence type="ECO:0000256" key="6">
    <source>
        <dbReference type="SAM" id="SignalP"/>
    </source>
</evidence>
<dbReference type="InterPro" id="IPR029018">
    <property type="entry name" value="Hex-like_dom2"/>
</dbReference>
<dbReference type="InterPro" id="IPR015883">
    <property type="entry name" value="Glyco_hydro_20_cat"/>
</dbReference>
<accession>A0ABT3QEL0</accession>
<evidence type="ECO:0000259" key="8">
    <source>
        <dbReference type="Pfam" id="PF02838"/>
    </source>
</evidence>
<name>A0ABT3QEL0_9PROT</name>
<evidence type="ECO:0000256" key="1">
    <source>
        <dbReference type="ARBA" id="ARBA00006285"/>
    </source>
</evidence>
<feature type="domain" description="Glycoside hydrolase family 20 catalytic" evidence="7">
    <location>
        <begin position="173"/>
        <end position="510"/>
    </location>
</feature>
<dbReference type="PANTHER" id="PTHR22600">
    <property type="entry name" value="BETA-HEXOSAMINIDASE"/>
    <property type="match status" value="1"/>
</dbReference>
<dbReference type="SUPFAM" id="SSF55545">
    <property type="entry name" value="beta-N-acetylhexosaminidase-like domain"/>
    <property type="match status" value="1"/>
</dbReference>
<reference evidence="9 10" key="1">
    <citation type="submission" date="2022-11" db="EMBL/GenBank/DDBJ databases">
        <title>Genome sequencing of Acetobacter type strain.</title>
        <authorList>
            <person name="Heo J."/>
            <person name="Lee D."/>
            <person name="Han B.-H."/>
            <person name="Hong S.-B."/>
            <person name="Kwon S.-W."/>
        </authorList>
    </citation>
    <scope>NUCLEOTIDE SEQUENCE [LARGE SCALE GENOMIC DNA]</scope>
    <source>
        <strain evidence="9 10">KACC 21253</strain>
    </source>
</reference>
<sequence length="727" mass="79974">MKLRLRQLYMIAPCVSIILCAQPQRGFAADTPAPPVVLPHPTTLQITQTQPIALPQHIQLIWHGQKTPVLTAAVARFHTRLEMLSGTKISFSAAAQKTHNFALVISCPEKGDFFPSLGMNEAYSLKVSPAGAEISAQSAAGILHGLTSLLQLVSQTSAGPVLQPATMTDAPRFRWRGLMLDVSRHFMSLSTIKRQIDAMEMVKLNVLHLHLSDGQGFRVESKLFPRLQSISSHGQYYTQDEVRALIHYAAERGIRIVPEFDTPGHSFALLEAYPLYAAQAPLNMTDRAERNRAALDPTKPETYEFISKLYGEMAALFPDAYFHIGGDEVVAKQWTEAPAISAYIKQHKLNGPAELQAEFTTKAIDMLSKDHKTAIGWDEITAASIPQRTVVEVWRGAAHTAEATADGHPVILSERYYLDRLLPSAQHYQDDPLASPQNTSEAEAAARTSGPGGTITTQSKPTDTQPLSEAQKKLVLGGEAALWTEIVSEDMLDARLWPRLAAIAERFWSQPENCQPDTLSARLGVTRNRLETLGIQSDESTEKRITQLAPGKEKSVRILLSVTSPVRNYAHNHEFLQIRHKQTATEQQLNTLADIASPDSPQAESFNKRAAAFMDGQIELRDSLITDLQLWSGNNARFIKAAARYPALKDGLQASALLHDLAMAGLAALGDKRTLHWRNKGCAAVQIAKEQIAASENIKIVSKTQQPEGDLLQDITPGVESLMRCSE</sequence>
<comment type="similarity">
    <text evidence="1">Belongs to the glycosyl hydrolase 20 family.</text>
</comment>
<keyword evidence="6" id="KW-0732">Signal</keyword>